<dbReference type="Proteomes" id="UP000801492">
    <property type="component" value="Unassembled WGS sequence"/>
</dbReference>
<dbReference type="Pfam" id="PF00106">
    <property type="entry name" value="adh_short"/>
    <property type="match status" value="1"/>
</dbReference>
<dbReference type="EMBL" id="VTPC01090676">
    <property type="protein sequence ID" value="KAF2881953.1"/>
    <property type="molecule type" value="Genomic_DNA"/>
</dbReference>
<evidence type="ECO:0000256" key="1">
    <source>
        <dbReference type="ARBA" id="ARBA00006484"/>
    </source>
</evidence>
<reference evidence="4" key="1">
    <citation type="submission" date="2019-08" db="EMBL/GenBank/DDBJ databases">
        <title>The genome of the North American firefly Photinus pyralis.</title>
        <authorList>
            <consortium name="Photinus pyralis genome working group"/>
            <person name="Fallon T.R."/>
            <person name="Sander Lower S.E."/>
            <person name="Weng J.-K."/>
        </authorList>
    </citation>
    <scope>NUCLEOTIDE SEQUENCE</scope>
    <source>
        <strain evidence="4">TRF0915ILg1</strain>
        <tissue evidence="4">Whole body</tissue>
    </source>
</reference>
<dbReference type="OrthoDB" id="417891at2759"/>
<organism evidence="4 5">
    <name type="scientific">Ignelater luminosus</name>
    <name type="common">Cucubano</name>
    <name type="synonym">Pyrophorus luminosus</name>
    <dbReference type="NCBI Taxonomy" id="2038154"/>
    <lineage>
        <taxon>Eukaryota</taxon>
        <taxon>Metazoa</taxon>
        <taxon>Ecdysozoa</taxon>
        <taxon>Arthropoda</taxon>
        <taxon>Hexapoda</taxon>
        <taxon>Insecta</taxon>
        <taxon>Pterygota</taxon>
        <taxon>Neoptera</taxon>
        <taxon>Endopterygota</taxon>
        <taxon>Coleoptera</taxon>
        <taxon>Polyphaga</taxon>
        <taxon>Elateriformia</taxon>
        <taxon>Elateroidea</taxon>
        <taxon>Elateridae</taxon>
        <taxon>Agrypninae</taxon>
        <taxon>Pyrophorini</taxon>
        <taxon>Ignelater</taxon>
    </lineage>
</organism>
<dbReference type="PRINTS" id="PR00080">
    <property type="entry name" value="SDRFAMILY"/>
</dbReference>
<dbReference type="AlphaFoldDB" id="A0A8K0G139"/>
<dbReference type="PRINTS" id="PR00081">
    <property type="entry name" value="GDHRDH"/>
</dbReference>
<keyword evidence="2" id="KW-0560">Oxidoreductase</keyword>
<proteinExistence type="inferred from homology"/>
<evidence type="ECO:0000256" key="3">
    <source>
        <dbReference type="RuleBase" id="RU000363"/>
    </source>
</evidence>
<dbReference type="InterPro" id="IPR036291">
    <property type="entry name" value="NAD(P)-bd_dom_sf"/>
</dbReference>
<dbReference type="PANTHER" id="PTHR44229:SF8">
    <property type="entry name" value="ALCOHOL DEHYDROGENASE-RELATED"/>
    <property type="match status" value="1"/>
</dbReference>
<dbReference type="SUPFAM" id="SSF51735">
    <property type="entry name" value="NAD(P)-binding Rossmann-fold domains"/>
    <property type="match status" value="1"/>
</dbReference>
<accession>A0A8K0G139</accession>
<dbReference type="InterPro" id="IPR020904">
    <property type="entry name" value="Sc_DH/Rdtase_CS"/>
</dbReference>
<dbReference type="PROSITE" id="PS00061">
    <property type="entry name" value="ADH_SHORT"/>
    <property type="match status" value="1"/>
</dbReference>
<dbReference type="Gene3D" id="3.40.50.720">
    <property type="entry name" value="NAD(P)-binding Rossmann-like Domain"/>
    <property type="match status" value="1"/>
</dbReference>
<name>A0A8K0G139_IGNLU</name>
<sequence length="268" mass="30124">MAFKINGKVVLVTGGASGLGFAFVKEFLHNEAKGAAIVDVNSERGLVALYEIRKEFGEGRCIFLKCDVTVSNELEEAFKETVRVFKQLDIVVNNAGILNEKKLGEMRLNQFGMFINSCINGTLLAMEKYLPQYRSDKEGVVVNVSSIYGLQPFYKTPTYTATKTAVIGYSRAYGEEVHYKRTNVKIIALCPGHTQTTILDVLPEQLCEWHIELAKQEAEELNKRKLQSPEHVALNLIKIVQNGKSGSVWVVTRNEPAFEEFFPEKDYC</sequence>
<dbReference type="GO" id="GO:0005737">
    <property type="term" value="C:cytoplasm"/>
    <property type="evidence" value="ECO:0007669"/>
    <property type="project" value="TreeGrafter"/>
</dbReference>
<evidence type="ECO:0008006" key="6">
    <source>
        <dbReference type="Google" id="ProtNLM"/>
    </source>
</evidence>
<dbReference type="GO" id="GO:0016616">
    <property type="term" value="F:oxidoreductase activity, acting on the CH-OH group of donors, NAD or NADP as acceptor"/>
    <property type="evidence" value="ECO:0007669"/>
    <property type="project" value="TreeGrafter"/>
</dbReference>
<dbReference type="InterPro" id="IPR002347">
    <property type="entry name" value="SDR_fam"/>
</dbReference>
<evidence type="ECO:0000313" key="5">
    <source>
        <dbReference type="Proteomes" id="UP000801492"/>
    </source>
</evidence>
<comment type="caution">
    <text evidence="4">The sequence shown here is derived from an EMBL/GenBank/DDBJ whole genome shotgun (WGS) entry which is preliminary data.</text>
</comment>
<dbReference type="PANTHER" id="PTHR44229">
    <property type="entry name" value="15-HYDROXYPROSTAGLANDIN DEHYDROGENASE [NAD(+)]"/>
    <property type="match status" value="1"/>
</dbReference>
<keyword evidence="5" id="KW-1185">Reference proteome</keyword>
<evidence type="ECO:0000313" key="4">
    <source>
        <dbReference type="EMBL" id="KAF2881953.1"/>
    </source>
</evidence>
<evidence type="ECO:0000256" key="2">
    <source>
        <dbReference type="ARBA" id="ARBA00023002"/>
    </source>
</evidence>
<comment type="similarity">
    <text evidence="1 3">Belongs to the short-chain dehydrogenases/reductases (SDR) family.</text>
</comment>
<gene>
    <name evidence="4" type="ORF">ILUMI_24220</name>
</gene>
<protein>
    <recommendedName>
        <fullName evidence="6">Alcohol dehydrogenase</fullName>
    </recommendedName>
</protein>